<dbReference type="SUPFAM" id="SSF47413">
    <property type="entry name" value="lambda repressor-like DNA-binding domains"/>
    <property type="match status" value="1"/>
</dbReference>
<dbReference type="InterPro" id="IPR010982">
    <property type="entry name" value="Lambda_DNA-bd_dom_sf"/>
</dbReference>
<dbReference type="NCBIfam" id="TIGR02607">
    <property type="entry name" value="antidote_HigA"/>
    <property type="match status" value="1"/>
</dbReference>
<keyword evidence="2" id="KW-1185">Reference proteome</keyword>
<proteinExistence type="predicted"/>
<organism evidence="1 2">
    <name type="scientific">Oceanicola granulosus (strain ATCC BAA-861 / DSM 15982 / KCTC 12143 / HTCC2516)</name>
    <dbReference type="NCBI Taxonomy" id="314256"/>
    <lineage>
        <taxon>Bacteria</taxon>
        <taxon>Pseudomonadati</taxon>
        <taxon>Pseudomonadota</taxon>
        <taxon>Alphaproteobacteria</taxon>
        <taxon>Rhodobacterales</taxon>
        <taxon>Roseobacteraceae</taxon>
        <taxon>Oceanicola</taxon>
    </lineage>
</organism>
<gene>
    <name evidence="1" type="ORF">OG2516_10286</name>
</gene>
<name>Q2CKE6_OCEGH</name>
<dbReference type="InterPro" id="IPR013430">
    <property type="entry name" value="Toxin_antidote_HigA"/>
</dbReference>
<dbReference type="EMBL" id="AAOT01000001">
    <property type="protein sequence ID" value="EAR52843.1"/>
    <property type="molecule type" value="Genomic_DNA"/>
</dbReference>
<accession>Q2CKE6</accession>
<dbReference type="GO" id="GO:0003677">
    <property type="term" value="F:DNA binding"/>
    <property type="evidence" value="ECO:0007669"/>
    <property type="project" value="InterPro"/>
</dbReference>
<comment type="caution">
    <text evidence="1">The sequence shown here is derived from an EMBL/GenBank/DDBJ whole genome shotgun (WGS) entry which is preliminary data.</text>
</comment>
<evidence type="ECO:0000313" key="2">
    <source>
        <dbReference type="Proteomes" id="UP000003635"/>
    </source>
</evidence>
<protein>
    <submittedName>
        <fullName evidence="1">Transcriptional regulator, XRE family protein</fullName>
    </submittedName>
</protein>
<dbReference type="Gene3D" id="1.10.260.40">
    <property type="entry name" value="lambda repressor-like DNA-binding domains"/>
    <property type="match status" value="1"/>
</dbReference>
<sequence length="80" mass="8667">MARALGISPERVEALADGRGRIDPEMALRIEAVLGPDAQRWLDLQAAHDLGRLRQAGVGFTADLRRLTIHPVRPPGACTC</sequence>
<dbReference type="Proteomes" id="UP000003635">
    <property type="component" value="Unassembled WGS sequence"/>
</dbReference>
<reference evidence="1 2" key="1">
    <citation type="journal article" date="2010" name="J. Bacteriol.">
        <title>Genome sequences of Oceanicola granulosus HTCC2516(T) and Oceanicola batsensis HTCC2597(TDelta).</title>
        <authorList>
            <person name="Thrash J.C."/>
            <person name="Cho J.C."/>
            <person name="Vergin K.L."/>
            <person name="Giovannoni S.J."/>
        </authorList>
    </citation>
    <scope>NUCLEOTIDE SEQUENCE [LARGE SCALE GENOMIC DNA]</scope>
    <source>
        <strain evidence="2">ATCC BAA-861 / DSM 15982 / KCTC 12143 / HTCC2516</strain>
    </source>
</reference>
<evidence type="ECO:0000313" key="1">
    <source>
        <dbReference type="EMBL" id="EAR52843.1"/>
    </source>
</evidence>
<dbReference type="HOGENOM" id="CLU_2586248_0_0_5"/>
<dbReference type="AlphaFoldDB" id="Q2CKE6"/>
<dbReference type="STRING" id="314256.OG2516_10286"/>